<gene>
    <name evidence="2" type="ORF">KIN34_01635</name>
</gene>
<dbReference type="EMBL" id="JAHBOH010000001">
    <property type="protein sequence ID" value="MBT0992992.1"/>
    <property type="molecule type" value="Genomic_DNA"/>
</dbReference>
<reference evidence="2 3" key="1">
    <citation type="submission" date="2021-05" db="EMBL/GenBank/DDBJ databases">
        <title>Description of Cellulomonas sp. DKR-3 sp. nov.</title>
        <authorList>
            <person name="Dahal R.H."/>
            <person name="Chaudhary D.K."/>
        </authorList>
    </citation>
    <scope>NUCLEOTIDE SEQUENCE [LARGE SCALE GENOMIC DNA]</scope>
    <source>
        <strain evidence="2 3">DKR-3</strain>
    </source>
</reference>
<keyword evidence="1" id="KW-0732">Signal</keyword>
<dbReference type="Proteomes" id="UP000722125">
    <property type="component" value="Unassembled WGS sequence"/>
</dbReference>
<protein>
    <recommendedName>
        <fullName evidence="4">Secreted protein</fullName>
    </recommendedName>
</protein>
<comment type="caution">
    <text evidence="2">The sequence shown here is derived from an EMBL/GenBank/DDBJ whole genome shotgun (WGS) entry which is preliminary data.</text>
</comment>
<evidence type="ECO:0000256" key="1">
    <source>
        <dbReference type="SAM" id="SignalP"/>
    </source>
</evidence>
<feature type="signal peptide" evidence="1">
    <location>
        <begin position="1"/>
        <end position="28"/>
    </location>
</feature>
<organism evidence="2 3">
    <name type="scientific">Cellulomonas fulva</name>
    <dbReference type="NCBI Taxonomy" id="2835530"/>
    <lineage>
        <taxon>Bacteria</taxon>
        <taxon>Bacillati</taxon>
        <taxon>Actinomycetota</taxon>
        <taxon>Actinomycetes</taxon>
        <taxon>Micrococcales</taxon>
        <taxon>Cellulomonadaceae</taxon>
        <taxon>Cellulomonas</taxon>
    </lineage>
</organism>
<evidence type="ECO:0000313" key="3">
    <source>
        <dbReference type="Proteomes" id="UP000722125"/>
    </source>
</evidence>
<feature type="chain" id="PRO_5045443878" description="Secreted protein" evidence="1">
    <location>
        <begin position="29"/>
        <end position="164"/>
    </location>
</feature>
<proteinExistence type="predicted"/>
<evidence type="ECO:0008006" key="4">
    <source>
        <dbReference type="Google" id="ProtNLM"/>
    </source>
</evidence>
<accession>A0ABS5TV67</accession>
<sequence>MPSTVRTRRPRAAWGALVALTLSLGAVALPATTAAAATSKPVTYQYIHEGLRGEFSVRWASKRLVEVSGWIADVCPQDGRGVYLDGMGTREKNGDERWWYVGLKDTNGCGNGRVTLKSHTGQRWTGWRSSTPLPNLLIRVCAIDRDGHKAGWCVTKIWDNPKVG</sequence>
<dbReference type="RefSeq" id="WP_214345972.1">
    <property type="nucleotide sequence ID" value="NZ_JAHBOH010000001.1"/>
</dbReference>
<name>A0ABS5TV67_9CELL</name>
<keyword evidence="3" id="KW-1185">Reference proteome</keyword>
<evidence type="ECO:0000313" key="2">
    <source>
        <dbReference type="EMBL" id="MBT0992992.1"/>
    </source>
</evidence>